<evidence type="ECO:0000256" key="9">
    <source>
        <dbReference type="ARBA" id="ARBA00023065"/>
    </source>
</evidence>
<keyword evidence="8 13" id="KW-1133">Transmembrane helix</keyword>
<evidence type="ECO:0000256" key="6">
    <source>
        <dbReference type="ARBA" id="ARBA00022826"/>
    </source>
</evidence>
<feature type="transmembrane region" description="Helical" evidence="13">
    <location>
        <begin position="6"/>
        <end position="23"/>
    </location>
</feature>
<gene>
    <name evidence="14" type="ORF">PQ472_03400</name>
</gene>
<comment type="similarity">
    <text evidence="2">Belongs to the TMEM175 family.</text>
</comment>
<evidence type="ECO:0000256" key="5">
    <source>
        <dbReference type="ARBA" id="ARBA00022692"/>
    </source>
</evidence>
<keyword evidence="15" id="KW-1185">Reference proteome</keyword>
<evidence type="ECO:0000256" key="4">
    <source>
        <dbReference type="ARBA" id="ARBA00022538"/>
    </source>
</evidence>
<evidence type="ECO:0000256" key="12">
    <source>
        <dbReference type="ARBA" id="ARBA00034430"/>
    </source>
</evidence>
<evidence type="ECO:0000256" key="10">
    <source>
        <dbReference type="ARBA" id="ARBA00023136"/>
    </source>
</evidence>
<keyword evidence="3" id="KW-0813">Transport</keyword>
<keyword evidence="4" id="KW-0633">Potassium transport</keyword>
<reference evidence="14 15" key="1">
    <citation type="submission" date="2023-02" db="EMBL/GenBank/DDBJ databases">
        <title>Genome sequence of Lacticaseibacillus sp. KACC 23028.</title>
        <authorList>
            <person name="Kim S."/>
            <person name="Heo J."/>
            <person name="Kwon S.-W."/>
        </authorList>
    </citation>
    <scope>NUCLEOTIDE SEQUENCE [LARGE SCALE GENOMIC DNA]</scope>
    <source>
        <strain evidence="14 15">KACC 23028</strain>
    </source>
</reference>
<name>A0ABY7WSZ6_9LACO</name>
<proteinExistence type="inferred from homology"/>
<dbReference type="EMBL" id="CP117884">
    <property type="protein sequence ID" value="WDF83298.1"/>
    <property type="molecule type" value="Genomic_DNA"/>
</dbReference>
<evidence type="ECO:0000256" key="1">
    <source>
        <dbReference type="ARBA" id="ARBA00004141"/>
    </source>
</evidence>
<evidence type="ECO:0000313" key="14">
    <source>
        <dbReference type="EMBL" id="WDF83298.1"/>
    </source>
</evidence>
<keyword evidence="7" id="KW-0630">Potassium</keyword>
<evidence type="ECO:0000256" key="11">
    <source>
        <dbReference type="ARBA" id="ARBA00023303"/>
    </source>
</evidence>
<dbReference type="Proteomes" id="UP001220377">
    <property type="component" value="Chromosome"/>
</dbReference>
<keyword evidence="10 13" id="KW-0472">Membrane</keyword>
<dbReference type="RefSeq" id="WP_274261359.1">
    <property type="nucleotide sequence ID" value="NZ_CP117884.1"/>
</dbReference>
<evidence type="ECO:0000256" key="7">
    <source>
        <dbReference type="ARBA" id="ARBA00022958"/>
    </source>
</evidence>
<protein>
    <submittedName>
        <fullName evidence="14">TMEM175 family protein</fullName>
    </submittedName>
</protein>
<evidence type="ECO:0000256" key="8">
    <source>
        <dbReference type="ARBA" id="ARBA00022989"/>
    </source>
</evidence>
<feature type="transmembrane region" description="Helical" evidence="13">
    <location>
        <begin position="106"/>
        <end position="127"/>
    </location>
</feature>
<evidence type="ECO:0000256" key="2">
    <source>
        <dbReference type="ARBA" id="ARBA00006920"/>
    </source>
</evidence>
<evidence type="ECO:0000313" key="15">
    <source>
        <dbReference type="Proteomes" id="UP001220377"/>
    </source>
</evidence>
<dbReference type="Pfam" id="PF06736">
    <property type="entry name" value="TMEM175"/>
    <property type="match status" value="1"/>
</dbReference>
<keyword evidence="9" id="KW-0406">Ion transport</keyword>
<comment type="subcellular location">
    <subcellularLocation>
        <location evidence="1">Membrane</location>
        <topology evidence="1">Multi-pass membrane protein</topology>
    </subcellularLocation>
</comment>
<dbReference type="InterPro" id="IPR010617">
    <property type="entry name" value="TMEM175-like"/>
</dbReference>
<feature type="transmembrane region" description="Helical" evidence="13">
    <location>
        <begin position="35"/>
        <end position="54"/>
    </location>
</feature>
<comment type="catalytic activity">
    <reaction evidence="12">
        <text>K(+)(in) = K(+)(out)</text>
        <dbReference type="Rhea" id="RHEA:29463"/>
        <dbReference type="ChEBI" id="CHEBI:29103"/>
    </reaction>
</comment>
<accession>A0ABY7WSZ6</accession>
<feature type="transmembrane region" description="Helical" evidence="13">
    <location>
        <begin position="74"/>
        <end position="94"/>
    </location>
</feature>
<sequence length="200" mass="22773">MNKGRIEAFTDAVIAIIVTIMILEFKTPESLRLSAILTQLPYLVSYFVGAMFIATSWYNHHYLFAKTKVVTKAVFWANNAWMFGTSFLPVATAWVSRDLNARGPEIFYTIAYTVWTVAYIVLTYTIVHANERAGHPEVAAAIRAMPVTHYFTRWQFVIIQIIAQVLALIFFPALNLVIVILLIIWVAFNSNDDSDKLFND</sequence>
<evidence type="ECO:0000256" key="3">
    <source>
        <dbReference type="ARBA" id="ARBA00022448"/>
    </source>
</evidence>
<keyword evidence="11" id="KW-0407">Ion channel</keyword>
<feature type="transmembrane region" description="Helical" evidence="13">
    <location>
        <begin position="157"/>
        <end position="188"/>
    </location>
</feature>
<evidence type="ECO:0000256" key="13">
    <source>
        <dbReference type="SAM" id="Phobius"/>
    </source>
</evidence>
<organism evidence="14 15">
    <name type="scientific">Lacticaseibacillus pabuli</name>
    <dbReference type="NCBI Taxonomy" id="3025672"/>
    <lineage>
        <taxon>Bacteria</taxon>
        <taxon>Bacillati</taxon>
        <taxon>Bacillota</taxon>
        <taxon>Bacilli</taxon>
        <taxon>Lactobacillales</taxon>
        <taxon>Lactobacillaceae</taxon>
        <taxon>Lacticaseibacillus</taxon>
    </lineage>
</organism>
<keyword evidence="5 13" id="KW-0812">Transmembrane</keyword>
<keyword evidence="6" id="KW-0631">Potassium channel</keyword>